<dbReference type="AlphaFoldDB" id="A0A9D4IX82"/>
<accession>A0A9D4IX82</accession>
<reference evidence="2" key="1">
    <citation type="journal article" date="2019" name="bioRxiv">
        <title>The Genome of the Zebra Mussel, Dreissena polymorpha: A Resource for Invasive Species Research.</title>
        <authorList>
            <person name="McCartney M.A."/>
            <person name="Auch B."/>
            <person name="Kono T."/>
            <person name="Mallez S."/>
            <person name="Zhang Y."/>
            <person name="Obille A."/>
            <person name="Becker A."/>
            <person name="Abrahante J.E."/>
            <person name="Garbe J."/>
            <person name="Badalamenti J.P."/>
            <person name="Herman A."/>
            <person name="Mangelson H."/>
            <person name="Liachko I."/>
            <person name="Sullivan S."/>
            <person name="Sone E.D."/>
            <person name="Koren S."/>
            <person name="Silverstein K.A.T."/>
            <person name="Beckman K.B."/>
            <person name="Gohl D.M."/>
        </authorList>
    </citation>
    <scope>NUCLEOTIDE SEQUENCE</scope>
    <source>
        <strain evidence="2">Duluth1</strain>
        <tissue evidence="2">Whole animal</tissue>
    </source>
</reference>
<evidence type="ECO:0000256" key="1">
    <source>
        <dbReference type="SAM" id="MobiDB-lite"/>
    </source>
</evidence>
<evidence type="ECO:0000313" key="3">
    <source>
        <dbReference type="Proteomes" id="UP000828390"/>
    </source>
</evidence>
<dbReference type="Proteomes" id="UP000828390">
    <property type="component" value="Unassembled WGS sequence"/>
</dbReference>
<name>A0A9D4IX82_DREPO</name>
<gene>
    <name evidence="2" type="ORF">DPMN_168432</name>
</gene>
<protein>
    <submittedName>
        <fullName evidence="2">Uncharacterized protein</fullName>
    </submittedName>
</protein>
<sequence length="71" mass="7912">MGDTHPQPGTSLHPLPPGNSNVDNDSLKDEYDDDLNLLTHECYEGQKDIIVKGRLKNHIALRLAIGTNEYI</sequence>
<evidence type="ECO:0000313" key="2">
    <source>
        <dbReference type="EMBL" id="KAH3790235.1"/>
    </source>
</evidence>
<keyword evidence="3" id="KW-1185">Reference proteome</keyword>
<proteinExistence type="predicted"/>
<comment type="caution">
    <text evidence="2">The sequence shown here is derived from an EMBL/GenBank/DDBJ whole genome shotgun (WGS) entry which is preliminary data.</text>
</comment>
<dbReference type="EMBL" id="JAIWYP010000008">
    <property type="protein sequence ID" value="KAH3790235.1"/>
    <property type="molecule type" value="Genomic_DNA"/>
</dbReference>
<organism evidence="2 3">
    <name type="scientific">Dreissena polymorpha</name>
    <name type="common">Zebra mussel</name>
    <name type="synonym">Mytilus polymorpha</name>
    <dbReference type="NCBI Taxonomy" id="45954"/>
    <lineage>
        <taxon>Eukaryota</taxon>
        <taxon>Metazoa</taxon>
        <taxon>Spiralia</taxon>
        <taxon>Lophotrochozoa</taxon>
        <taxon>Mollusca</taxon>
        <taxon>Bivalvia</taxon>
        <taxon>Autobranchia</taxon>
        <taxon>Heteroconchia</taxon>
        <taxon>Euheterodonta</taxon>
        <taxon>Imparidentia</taxon>
        <taxon>Neoheterodontei</taxon>
        <taxon>Myida</taxon>
        <taxon>Dreissenoidea</taxon>
        <taxon>Dreissenidae</taxon>
        <taxon>Dreissena</taxon>
    </lineage>
</organism>
<reference evidence="2" key="2">
    <citation type="submission" date="2020-11" db="EMBL/GenBank/DDBJ databases">
        <authorList>
            <person name="McCartney M.A."/>
            <person name="Auch B."/>
            <person name="Kono T."/>
            <person name="Mallez S."/>
            <person name="Becker A."/>
            <person name="Gohl D.M."/>
            <person name="Silverstein K.A.T."/>
            <person name="Koren S."/>
            <person name="Bechman K.B."/>
            <person name="Herman A."/>
            <person name="Abrahante J.E."/>
            <person name="Garbe J."/>
        </authorList>
    </citation>
    <scope>NUCLEOTIDE SEQUENCE</scope>
    <source>
        <strain evidence="2">Duluth1</strain>
        <tissue evidence="2">Whole animal</tissue>
    </source>
</reference>
<feature type="region of interest" description="Disordered" evidence="1">
    <location>
        <begin position="1"/>
        <end position="30"/>
    </location>
</feature>